<dbReference type="OrthoDB" id="10261556at2759"/>
<dbReference type="GO" id="GO:0000724">
    <property type="term" value="P:double-strand break repair via homologous recombination"/>
    <property type="evidence" value="ECO:0000318"/>
    <property type="project" value="GO_Central"/>
</dbReference>
<accession>E9HH82</accession>
<dbReference type="STRING" id="6669.E9HH82"/>
<evidence type="ECO:0000313" key="6">
    <source>
        <dbReference type="EMBL" id="EFX68896.1"/>
    </source>
</evidence>
<dbReference type="GO" id="GO:0009378">
    <property type="term" value="F:four-way junction helicase activity"/>
    <property type="evidence" value="ECO:0000318"/>
    <property type="project" value="GO_Central"/>
</dbReference>
<keyword evidence="7" id="KW-1185">Reference proteome</keyword>
<sequence>MAAPSTPTCVTDLTTLSTSMQSELTQQNRNMPNTLTATSVVRFYSVSADVTDAHLADFCSQCGPVDHIKRLTSKEGKNTVFVELTVKRAVAESFVKRFEKGCRINHTNCVIQMSSCNTIFRKTEKAKEKHLNYMPIWLLTKRPRRVSQGTVEKKMTLQESISVWLNTVNTDIFTFKHERDLFVAELDRKIIALNMLAYPMFPPTFEKHEHALLLLNLLFEKMSLNAVPNSTVENEDSEISMDDSLMSSVDVVVAGSIFVKPVETHTLTTAMQLFGFRSINSCVRDNLQLELIRKSTSVNNQTVGEMIGECHNSECGIVYCSSRFECESLSFHLVESCFTAAPYHASFSDIEREFSQGNWMAGLCQIIWATSAFGMGVNKPRNIANSKKIPQCGATSRRSPPRFYGDRRYPPFQEPAPQPVPPPVQSRLPDVIEDCPTSSNIRGQYESIRSTRSKQQQLQLQLSRNKFIWSLRSLRSKQQQLELQSSKQPEHPLWLLWLHEEKSEEESKEELEEDDELQLRHLSSFEGSSDDNSSTNEDRCGFERELERNPALRTANARSEEARGQRGHFSARPSHLWSRKNTKGRETRNPDN</sequence>
<dbReference type="PANTHER" id="PTHR13710:SF153">
    <property type="entry name" value="RECQ-LIKE DNA HELICASE BLM"/>
    <property type="match status" value="1"/>
</dbReference>
<proteinExistence type="inferred from homology"/>
<keyword evidence="2" id="KW-0238">DNA-binding</keyword>
<dbReference type="SUPFAM" id="SSF52540">
    <property type="entry name" value="P-loop containing nucleoside triphosphate hydrolases"/>
    <property type="match status" value="1"/>
</dbReference>
<comment type="similarity">
    <text evidence="1">Belongs to the helicase family. RecQ subfamily.</text>
</comment>
<reference evidence="6 7" key="1">
    <citation type="journal article" date="2011" name="Science">
        <title>The ecoresponsive genome of Daphnia pulex.</title>
        <authorList>
            <person name="Colbourne J.K."/>
            <person name="Pfrender M.E."/>
            <person name="Gilbert D."/>
            <person name="Thomas W.K."/>
            <person name="Tucker A."/>
            <person name="Oakley T.H."/>
            <person name="Tokishita S."/>
            <person name="Aerts A."/>
            <person name="Arnold G.J."/>
            <person name="Basu M.K."/>
            <person name="Bauer D.J."/>
            <person name="Caceres C.E."/>
            <person name="Carmel L."/>
            <person name="Casola C."/>
            <person name="Choi J.H."/>
            <person name="Detter J.C."/>
            <person name="Dong Q."/>
            <person name="Dusheyko S."/>
            <person name="Eads B.D."/>
            <person name="Frohlich T."/>
            <person name="Geiler-Samerotte K.A."/>
            <person name="Gerlach D."/>
            <person name="Hatcher P."/>
            <person name="Jogdeo S."/>
            <person name="Krijgsveld J."/>
            <person name="Kriventseva E.V."/>
            <person name="Kultz D."/>
            <person name="Laforsch C."/>
            <person name="Lindquist E."/>
            <person name="Lopez J."/>
            <person name="Manak J.R."/>
            <person name="Muller J."/>
            <person name="Pangilinan J."/>
            <person name="Patwardhan R.P."/>
            <person name="Pitluck S."/>
            <person name="Pritham E.J."/>
            <person name="Rechtsteiner A."/>
            <person name="Rho M."/>
            <person name="Rogozin I.B."/>
            <person name="Sakarya O."/>
            <person name="Salamov A."/>
            <person name="Schaack S."/>
            <person name="Shapiro H."/>
            <person name="Shiga Y."/>
            <person name="Skalitzky C."/>
            <person name="Smith Z."/>
            <person name="Souvorov A."/>
            <person name="Sung W."/>
            <person name="Tang Z."/>
            <person name="Tsuchiya D."/>
            <person name="Tu H."/>
            <person name="Vos H."/>
            <person name="Wang M."/>
            <person name="Wolf Y.I."/>
            <person name="Yamagata H."/>
            <person name="Yamada T."/>
            <person name="Ye Y."/>
            <person name="Shaw J.R."/>
            <person name="Andrews J."/>
            <person name="Crease T.J."/>
            <person name="Tang H."/>
            <person name="Lucas S.M."/>
            <person name="Robertson H.M."/>
            <person name="Bork P."/>
            <person name="Koonin E.V."/>
            <person name="Zdobnov E.M."/>
            <person name="Grigoriev I.V."/>
            <person name="Lynch M."/>
            <person name="Boore J.L."/>
        </authorList>
    </citation>
    <scope>NUCLEOTIDE SEQUENCE [LARGE SCALE GENOMIC DNA]</scope>
</reference>
<dbReference type="GO" id="GO:0005694">
    <property type="term" value="C:chromosome"/>
    <property type="evidence" value="ECO:0000318"/>
    <property type="project" value="GO_Central"/>
</dbReference>
<dbReference type="GO" id="GO:0005737">
    <property type="term" value="C:cytoplasm"/>
    <property type="evidence" value="ECO:0000318"/>
    <property type="project" value="GO_Central"/>
</dbReference>
<keyword evidence="4" id="KW-0539">Nucleus</keyword>
<dbReference type="EMBL" id="GL732646">
    <property type="protein sequence ID" value="EFX68896.1"/>
    <property type="molecule type" value="Genomic_DNA"/>
</dbReference>
<gene>
    <name evidence="6" type="ORF">DAPPUDRAFT_114162</name>
</gene>
<evidence type="ECO:0000256" key="5">
    <source>
        <dbReference type="SAM" id="MobiDB-lite"/>
    </source>
</evidence>
<dbReference type="InterPro" id="IPR035979">
    <property type="entry name" value="RBD_domain_sf"/>
</dbReference>
<name>E9HH82_DAPPU</name>
<evidence type="ECO:0000256" key="4">
    <source>
        <dbReference type="ARBA" id="ARBA00023242"/>
    </source>
</evidence>
<dbReference type="GO" id="GO:0003677">
    <property type="term" value="F:DNA binding"/>
    <property type="evidence" value="ECO:0007669"/>
    <property type="project" value="UniProtKB-KW"/>
</dbReference>
<dbReference type="AlphaFoldDB" id="E9HH82"/>
<dbReference type="GO" id="GO:0006260">
    <property type="term" value="P:DNA replication"/>
    <property type="evidence" value="ECO:0000318"/>
    <property type="project" value="GO_Central"/>
</dbReference>
<dbReference type="InParanoid" id="E9HH82"/>
<evidence type="ECO:0000313" key="7">
    <source>
        <dbReference type="Proteomes" id="UP000000305"/>
    </source>
</evidence>
<dbReference type="eggNOG" id="KOG0351">
    <property type="taxonomic scope" value="Eukaryota"/>
</dbReference>
<evidence type="ECO:0000256" key="2">
    <source>
        <dbReference type="ARBA" id="ARBA00023125"/>
    </source>
</evidence>
<feature type="compositionally biased region" description="Pro residues" evidence="5">
    <location>
        <begin position="412"/>
        <end position="424"/>
    </location>
</feature>
<feature type="compositionally biased region" description="Acidic residues" evidence="5">
    <location>
        <begin position="505"/>
        <end position="516"/>
    </location>
</feature>
<feature type="compositionally biased region" description="Basic and acidic residues" evidence="5">
    <location>
        <begin position="536"/>
        <end position="550"/>
    </location>
</feature>
<dbReference type="Gene3D" id="3.40.50.300">
    <property type="entry name" value="P-loop containing nucleotide triphosphate hydrolases"/>
    <property type="match status" value="1"/>
</dbReference>
<dbReference type="CDD" id="cd00590">
    <property type="entry name" value="RRM_SF"/>
    <property type="match status" value="1"/>
</dbReference>
<keyword evidence="3" id="KW-0413">Isomerase</keyword>
<feature type="region of interest" description="Disordered" evidence="5">
    <location>
        <begin position="384"/>
        <end position="425"/>
    </location>
</feature>
<dbReference type="PANTHER" id="PTHR13710">
    <property type="entry name" value="DNA HELICASE RECQ FAMILY MEMBER"/>
    <property type="match status" value="1"/>
</dbReference>
<organism evidence="6 7">
    <name type="scientific">Daphnia pulex</name>
    <name type="common">Water flea</name>
    <dbReference type="NCBI Taxonomy" id="6669"/>
    <lineage>
        <taxon>Eukaryota</taxon>
        <taxon>Metazoa</taxon>
        <taxon>Ecdysozoa</taxon>
        <taxon>Arthropoda</taxon>
        <taxon>Crustacea</taxon>
        <taxon>Branchiopoda</taxon>
        <taxon>Diplostraca</taxon>
        <taxon>Cladocera</taxon>
        <taxon>Anomopoda</taxon>
        <taxon>Daphniidae</taxon>
        <taxon>Daphnia</taxon>
    </lineage>
</organism>
<evidence type="ECO:0000256" key="1">
    <source>
        <dbReference type="ARBA" id="ARBA00005446"/>
    </source>
</evidence>
<dbReference type="GO" id="GO:0043138">
    <property type="term" value="F:3'-5' DNA helicase activity"/>
    <property type="evidence" value="ECO:0000318"/>
    <property type="project" value="GO_Central"/>
</dbReference>
<feature type="region of interest" description="Disordered" evidence="5">
    <location>
        <begin position="505"/>
        <end position="592"/>
    </location>
</feature>
<evidence type="ECO:0000256" key="3">
    <source>
        <dbReference type="ARBA" id="ARBA00023235"/>
    </source>
</evidence>
<protein>
    <recommendedName>
        <fullName evidence="8">RRM domain-containing protein</fullName>
    </recommendedName>
</protein>
<feature type="compositionally biased region" description="Low complexity" evidence="5">
    <location>
        <begin position="520"/>
        <end position="534"/>
    </location>
</feature>
<dbReference type="SUPFAM" id="SSF54928">
    <property type="entry name" value="RNA-binding domain, RBD"/>
    <property type="match status" value="1"/>
</dbReference>
<dbReference type="KEGG" id="dpx:DAPPUDRAFT_114162"/>
<dbReference type="GO" id="GO:0005634">
    <property type="term" value="C:nucleus"/>
    <property type="evidence" value="ECO:0000318"/>
    <property type="project" value="GO_Central"/>
</dbReference>
<dbReference type="InterPro" id="IPR027417">
    <property type="entry name" value="P-loop_NTPase"/>
</dbReference>
<dbReference type="Proteomes" id="UP000000305">
    <property type="component" value="Unassembled WGS sequence"/>
</dbReference>
<evidence type="ECO:0008006" key="8">
    <source>
        <dbReference type="Google" id="ProtNLM"/>
    </source>
</evidence>
<dbReference type="HOGENOM" id="CLU_460984_0_0_1"/>
<feature type="compositionally biased region" description="Basic and acidic residues" evidence="5">
    <location>
        <begin position="583"/>
        <end position="592"/>
    </location>
</feature>